<evidence type="ECO:0000259" key="1">
    <source>
        <dbReference type="Pfam" id="PF01764"/>
    </source>
</evidence>
<dbReference type="SUPFAM" id="SSF53474">
    <property type="entry name" value="alpha/beta-Hydrolases"/>
    <property type="match status" value="1"/>
</dbReference>
<dbReference type="OrthoDB" id="345705at2759"/>
<dbReference type="PANTHER" id="PTHR45856">
    <property type="entry name" value="ALPHA/BETA-HYDROLASES SUPERFAMILY PROTEIN"/>
    <property type="match status" value="1"/>
</dbReference>
<dbReference type="GO" id="GO:0006629">
    <property type="term" value="P:lipid metabolic process"/>
    <property type="evidence" value="ECO:0007669"/>
    <property type="project" value="InterPro"/>
</dbReference>
<dbReference type="Proteomes" id="UP000241769">
    <property type="component" value="Unassembled WGS sequence"/>
</dbReference>
<dbReference type="InParanoid" id="A0A2P6P0X7"/>
<dbReference type="InterPro" id="IPR029058">
    <property type="entry name" value="AB_hydrolase_fold"/>
</dbReference>
<dbReference type="InterPro" id="IPR051218">
    <property type="entry name" value="Sec_MonoDiacylglyc_Lipase"/>
</dbReference>
<dbReference type="EMBL" id="MDYQ01000001">
    <property type="protein sequence ID" value="PRP89864.1"/>
    <property type="molecule type" value="Genomic_DNA"/>
</dbReference>
<dbReference type="CDD" id="cd00519">
    <property type="entry name" value="Lipase_3"/>
    <property type="match status" value="1"/>
</dbReference>
<protein>
    <recommendedName>
        <fullName evidence="1">Fungal lipase-type domain-containing protein</fullName>
    </recommendedName>
</protein>
<evidence type="ECO:0000313" key="2">
    <source>
        <dbReference type="EMBL" id="PRP89864.1"/>
    </source>
</evidence>
<sequence>MNFRAIIFYNCRFFKQQENDEDPPLYSGSVHSGRPRYIRPGVYRACSTASHLFLVRILSRGSAEELVKPSLKVSSNWRRTCYWCVYPGNQKTVVTHYFNGEEKLIFGYGGITEDSIIFSFRGTHGLSNWLQDLKYFRTTPFHDLIPGALVHSGFLEAYMSLRDEILVAAKELSSRYPELPVRVVGHSLGGAIASLAAVDFALNKTITNRINLWSYGCPRVGNAEFANFLSSKYLNASRIVWKRDPVPHLPPEFVGYQHYNTEFWYNTPTEFAKCTATEDPLCSDSIWIDSLFDHNLYLGIDSKLAHPYGCGGMFNSAKFPFKRRHSAHRMVSLLPPPLFSQSVDHSPCMEIVAYEESDNNLLFEELLIKNFGWVSFSCLSVLASNIERPIIVRGLAGFFVLMIFRWKNLYAKRWNPVVELCWFTSFKERHVLSITNRKPWSVKTTWDNDPRWKRSLSENGSDFSTFLTAGMRDRKKTFIVNKYFGRVIYFPNA</sequence>
<organism evidence="2 3">
    <name type="scientific">Planoprotostelium fungivorum</name>
    <dbReference type="NCBI Taxonomy" id="1890364"/>
    <lineage>
        <taxon>Eukaryota</taxon>
        <taxon>Amoebozoa</taxon>
        <taxon>Evosea</taxon>
        <taxon>Variosea</taxon>
        <taxon>Cavosteliida</taxon>
        <taxon>Cavosteliaceae</taxon>
        <taxon>Planoprotostelium</taxon>
    </lineage>
</organism>
<proteinExistence type="predicted"/>
<feature type="domain" description="Fungal lipase-type" evidence="1">
    <location>
        <begin position="118"/>
        <end position="252"/>
    </location>
</feature>
<dbReference type="PANTHER" id="PTHR45856:SF25">
    <property type="entry name" value="FUNGAL LIPASE-LIKE DOMAIN-CONTAINING PROTEIN"/>
    <property type="match status" value="1"/>
</dbReference>
<keyword evidence="3" id="KW-1185">Reference proteome</keyword>
<dbReference type="AlphaFoldDB" id="A0A2P6P0X7"/>
<accession>A0A2P6P0X7</accession>
<dbReference type="Gene3D" id="3.40.50.1820">
    <property type="entry name" value="alpha/beta hydrolase"/>
    <property type="match status" value="1"/>
</dbReference>
<comment type="caution">
    <text evidence="2">The sequence shown here is derived from an EMBL/GenBank/DDBJ whole genome shotgun (WGS) entry which is preliminary data.</text>
</comment>
<dbReference type="InterPro" id="IPR002921">
    <property type="entry name" value="Fungal_lipase-type"/>
</dbReference>
<evidence type="ECO:0000313" key="3">
    <source>
        <dbReference type="Proteomes" id="UP000241769"/>
    </source>
</evidence>
<reference evidence="2 3" key="1">
    <citation type="journal article" date="2018" name="Genome Biol. Evol.">
        <title>Multiple Roots of Fruiting Body Formation in Amoebozoa.</title>
        <authorList>
            <person name="Hillmann F."/>
            <person name="Forbes G."/>
            <person name="Novohradska S."/>
            <person name="Ferling I."/>
            <person name="Riege K."/>
            <person name="Groth M."/>
            <person name="Westermann M."/>
            <person name="Marz M."/>
            <person name="Spaller T."/>
            <person name="Winckler T."/>
            <person name="Schaap P."/>
            <person name="Glockner G."/>
        </authorList>
    </citation>
    <scope>NUCLEOTIDE SEQUENCE [LARGE SCALE GENOMIC DNA]</scope>
    <source>
        <strain evidence="2 3">Jena</strain>
    </source>
</reference>
<dbReference type="Pfam" id="PF01764">
    <property type="entry name" value="Lipase_3"/>
    <property type="match status" value="1"/>
</dbReference>
<gene>
    <name evidence="2" type="ORF">PROFUN_00206</name>
</gene>
<name>A0A2P6P0X7_9EUKA</name>